<reference evidence="9" key="2">
    <citation type="submission" date="2025-08" db="UniProtKB">
        <authorList>
            <consortium name="Ensembl"/>
        </authorList>
    </citation>
    <scope>IDENTIFICATION</scope>
</reference>
<evidence type="ECO:0000256" key="5">
    <source>
        <dbReference type="ARBA" id="ARBA00022771"/>
    </source>
</evidence>
<dbReference type="GO" id="GO:0061630">
    <property type="term" value="F:ubiquitin protein ligase activity"/>
    <property type="evidence" value="ECO:0007669"/>
    <property type="project" value="UniProtKB-EC"/>
</dbReference>
<evidence type="ECO:0000313" key="10">
    <source>
        <dbReference type="Proteomes" id="UP000016665"/>
    </source>
</evidence>
<evidence type="ECO:0000256" key="3">
    <source>
        <dbReference type="ARBA" id="ARBA00022723"/>
    </source>
</evidence>
<keyword evidence="3 7" id="KW-0479">Metal-binding</keyword>
<keyword evidence="5 7" id="KW-0863">Zinc-finger</keyword>
<dbReference type="Pfam" id="PF18044">
    <property type="entry name" value="zf-CCCH_4"/>
    <property type="match status" value="1"/>
</dbReference>
<feature type="zinc finger region" description="C3H1-type" evidence="7">
    <location>
        <begin position="37"/>
        <end position="64"/>
    </location>
</feature>
<dbReference type="Proteomes" id="UP000016665">
    <property type="component" value="Chromosome 26"/>
</dbReference>
<feature type="domain" description="C3H1-type" evidence="8">
    <location>
        <begin position="11"/>
        <end position="36"/>
    </location>
</feature>
<evidence type="ECO:0000256" key="1">
    <source>
        <dbReference type="ARBA" id="ARBA00000900"/>
    </source>
</evidence>
<keyword evidence="4" id="KW-0677">Repeat</keyword>
<reference evidence="9" key="3">
    <citation type="submission" date="2025-09" db="UniProtKB">
        <authorList>
            <consortium name="Ensembl"/>
        </authorList>
    </citation>
    <scope>IDENTIFICATION</scope>
</reference>
<dbReference type="Pfam" id="PF00642">
    <property type="entry name" value="zf-CCCH"/>
    <property type="match status" value="1"/>
</dbReference>
<dbReference type="Gene3D" id="4.10.1000.10">
    <property type="entry name" value="Zinc finger, CCCH-type"/>
    <property type="match status" value="2"/>
</dbReference>
<dbReference type="InterPro" id="IPR000571">
    <property type="entry name" value="Znf_CCCH"/>
</dbReference>
<evidence type="ECO:0000313" key="9">
    <source>
        <dbReference type="Ensembl" id="ENSFALP00000033893.1"/>
    </source>
</evidence>
<protein>
    <recommendedName>
        <fullName evidence="2">RING-type E3 ubiquitin transferase</fullName>
        <ecNumber evidence="2">2.3.2.27</ecNumber>
    </recommendedName>
</protein>
<dbReference type="AlphaFoldDB" id="A0A803WFY7"/>
<evidence type="ECO:0000259" key="8">
    <source>
        <dbReference type="PROSITE" id="PS50103"/>
    </source>
</evidence>
<keyword evidence="10" id="KW-1185">Reference proteome</keyword>
<gene>
    <name evidence="9" type="primary">LOC101820964</name>
</gene>
<dbReference type="SUPFAM" id="SSF90229">
    <property type="entry name" value="CCCH zinc finger"/>
    <property type="match status" value="2"/>
</dbReference>
<accession>A0A803WFY7</accession>
<proteinExistence type="predicted"/>
<dbReference type="PANTHER" id="PTHR11224:SF39">
    <property type="entry name" value="RING-TYPE E3 UBIQUITIN TRANSFERASE"/>
    <property type="match status" value="1"/>
</dbReference>
<dbReference type="InterPro" id="IPR041367">
    <property type="entry name" value="Znf-CCCH_4"/>
</dbReference>
<keyword evidence="6 7" id="KW-0862">Zinc</keyword>
<evidence type="ECO:0000256" key="2">
    <source>
        <dbReference type="ARBA" id="ARBA00012483"/>
    </source>
</evidence>
<sequence>MASGPSRIEASCVRPLCRNFARGFCRRGHSCRFSHDRKSAQVCRYFQSGFCRYGEQCSYQHTQEEPAAVGTQCGLMPCSQEPGTEPTATDQDQGGAQCTSAHPAHSMMCVACKLPKGEAEVEEKDKNIPALGNVPCGAISGEFVATKAQAASDSQPQGPALDLDSSDPREAVLETATWTDPAKVGLGSPVAGRSLSPCDSARARGLPCCAALLAGPCRARCCGSPGHRGGAESPERGCGVWDLHGQGVREGAARGAALWDPPELQPRILRGVHPQVAAQPRLPERRRKVSGDGDVAGWSPSPFCALKLSLGSGDVALGLAWLSFRSSGDGYGGAG</sequence>
<organism evidence="9 10">
    <name type="scientific">Ficedula albicollis</name>
    <name type="common">Collared flycatcher</name>
    <name type="synonym">Muscicapa albicollis</name>
    <dbReference type="NCBI Taxonomy" id="59894"/>
    <lineage>
        <taxon>Eukaryota</taxon>
        <taxon>Metazoa</taxon>
        <taxon>Chordata</taxon>
        <taxon>Craniata</taxon>
        <taxon>Vertebrata</taxon>
        <taxon>Euteleostomi</taxon>
        <taxon>Archelosauria</taxon>
        <taxon>Archosauria</taxon>
        <taxon>Dinosauria</taxon>
        <taxon>Saurischia</taxon>
        <taxon>Theropoda</taxon>
        <taxon>Coelurosauria</taxon>
        <taxon>Aves</taxon>
        <taxon>Neognathae</taxon>
        <taxon>Neoaves</taxon>
        <taxon>Telluraves</taxon>
        <taxon>Australaves</taxon>
        <taxon>Passeriformes</taxon>
        <taxon>Muscicapidae</taxon>
        <taxon>Ficedula</taxon>
    </lineage>
</organism>
<comment type="catalytic activity">
    <reaction evidence="1">
        <text>S-ubiquitinyl-[E2 ubiquitin-conjugating enzyme]-L-cysteine + [acceptor protein]-L-lysine = [E2 ubiquitin-conjugating enzyme]-L-cysteine + N(6)-ubiquitinyl-[acceptor protein]-L-lysine.</text>
        <dbReference type="EC" id="2.3.2.27"/>
    </reaction>
</comment>
<reference evidence="9 10" key="1">
    <citation type="journal article" date="2012" name="Nature">
        <title>The genomic landscape of species divergence in Ficedula flycatchers.</title>
        <authorList>
            <person name="Ellegren H."/>
            <person name="Smeds L."/>
            <person name="Burri R."/>
            <person name="Olason P.I."/>
            <person name="Backstrom N."/>
            <person name="Kawakami T."/>
            <person name="Kunstner A."/>
            <person name="Makinen H."/>
            <person name="Nadachowska-Brzyska K."/>
            <person name="Qvarnstrom A."/>
            <person name="Uebbing S."/>
            <person name="Wolf J.B."/>
        </authorList>
    </citation>
    <scope>NUCLEOTIDE SEQUENCE [LARGE SCALE GENOMIC DNA]</scope>
</reference>
<evidence type="ECO:0000256" key="4">
    <source>
        <dbReference type="ARBA" id="ARBA00022737"/>
    </source>
</evidence>
<dbReference type="SMART" id="SM00356">
    <property type="entry name" value="ZnF_C3H1"/>
    <property type="match status" value="2"/>
</dbReference>
<dbReference type="GO" id="GO:0000209">
    <property type="term" value="P:protein polyubiquitination"/>
    <property type="evidence" value="ECO:0007669"/>
    <property type="project" value="InterPro"/>
</dbReference>
<dbReference type="GO" id="GO:0008270">
    <property type="term" value="F:zinc ion binding"/>
    <property type="evidence" value="ECO:0007669"/>
    <property type="project" value="UniProtKB-KW"/>
</dbReference>
<dbReference type="EC" id="2.3.2.27" evidence="2"/>
<feature type="zinc finger region" description="C3H1-type" evidence="7">
    <location>
        <begin position="11"/>
        <end position="36"/>
    </location>
</feature>
<evidence type="ECO:0000256" key="7">
    <source>
        <dbReference type="PROSITE-ProRule" id="PRU00723"/>
    </source>
</evidence>
<name>A0A803WFY7_FICAL</name>
<dbReference type="Ensembl" id="ENSFALT00000026159.1">
    <property type="protein sequence ID" value="ENSFALP00000033893.1"/>
    <property type="gene ID" value="ENSFALG00000024512.1"/>
</dbReference>
<evidence type="ECO:0000256" key="6">
    <source>
        <dbReference type="ARBA" id="ARBA00022833"/>
    </source>
</evidence>
<feature type="domain" description="C3H1-type" evidence="8">
    <location>
        <begin position="37"/>
        <end position="64"/>
    </location>
</feature>
<dbReference type="PANTHER" id="PTHR11224">
    <property type="entry name" value="MAKORIN-RELATED"/>
    <property type="match status" value="1"/>
</dbReference>
<dbReference type="InterPro" id="IPR036855">
    <property type="entry name" value="Znf_CCCH_sf"/>
</dbReference>
<dbReference type="PROSITE" id="PS50103">
    <property type="entry name" value="ZF_C3H1"/>
    <property type="match status" value="2"/>
</dbReference>
<dbReference type="InterPro" id="IPR045072">
    <property type="entry name" value="MKRN-like"/>
</dbReference>